<evidence type="ECO:0000256" key="8">
    <source>
        <dbReference type="SAM" id="MobiDB-lite"/>
    </source>
</evidence>
<dbReference type="GO" id="GO:1990414">
    <property type="term" value="P:replication-born double-strand break repair via sister chromatid exchange"/>
    <property type="evidence" value="ECO:0007669"/>
    <property type="project" value="TreeGrafter"/>
</dbReference>
<organism evidence="11 12">
    <name type="scientific">Prunus yedoensis var. nudiflora</name>
    <dbReference type="NCBI Taxonomy" id="2094558"/>
    <lineage>
        <taxon>Eukaryota</taxon>
        <taxon>Viridiplantae</taxon>
        <taxon>Streptophyta</taxon>
        <taxon>Embryophyta</taxon>
        <taxon>Tracheophyta</taxon>
        <taxon>Spermatophyta</taxon>
        <taxon>Magnoliopsida</taxon>
        <taxon>eudicotyledons</taxon>
        <taxon>Gunneridae</taxon>
        <taxon>Pentapetalae</taxon>
        <taxon>rosids</taxon>
        <taxon>fabids</taxon>
        <taxon>Rosales</taxon>
        <taxon>Rosaceae</taxon>
        <taxon>Amygdaloideae</taxon>
        <taxon>Amygdaleae</taxon>
        <taxon>Prunus</taxon>
    </lineage>
</organism>
<dbReference type="STRING" id="2094558.A0A314URI2"/>
<dbReference type="PANTHER" id="PTHR12585:SF73">
    <property type="entry name" value="SISTER CHROMATID COHESION 1 PROTEIN 2"/>
    <property type="match status" value="1"/>
</dbReference>
<dbReference type="OrthoDB" id="10071381at2759"/>
<dbReference type="GO" id="GO:0008278">
    <property type="term" value="C:cohesin complex"/>
    <property type="evidence" value="ECO:0007669"/>
    <property type="project" value="InterPro"/>
</dbReference>
<evidence type="ECO:0000313" key="12">
    <source>
        <dbReference type="Proteomes" id="UP000250321"/>
    </source>
</evidence>
<proteinExistence type="inferred from homology"/>
<evidence type="ECO:0000256" key="2">
    <source>
        <dbReference type="ARBA" id="ARBA00009870"/>
    </source>
</evidence>
<evidence type="ECO:0000313" key="11">
    <source>
        <dbReference type="EMBL" id="PQM40115.1"/>
    </source>
</evidence>
<dbReference type="Pfam" id="PF04824">
    <property type="entry name" value="Rad21_Rec8"/>
    <property type="match status" value="1"/>
</dbReference>
<name>A0A314URI2_PRUYE</name>
<keyword evidence="12" id="KW-1185">Reference proteome</keyword>
<evidence type="ECO:0000256" key="3">
    <source>
        <dbReference type="ARBA" id="ARBA00022618"/>
    </source>
</evidence>
<dbReference type="GO" id="GO:0007059">
    <property type="term" value="P:chromosome segregation"/>
    <property type="evidence" value="ECO:0007669"/>
    <property type="project" value="UniProtKB-KW"/>
</dbReference>
<comment type="subcellular location">
    <subcellularLocation>
        <location evidence="1">Nucleus</location>
    </subcellularLocation>
</comment>
<dbReference type="PANTHER" id="PTHR12585">
    <property type="entry name" value="SCC1 / RAD21 FAMILY MEMBER"/>
    <property type="match status" value="1"/>
</dbReference>
<dbReference type="InterPro" id="IPR006910">
    <property type="entry name" value="Rad21_Rec8_N"/>
</dbReference>
<dbReference type="GO" id="GO:0051301">
    <property type="term" value="P:cell division"/>
    <property type="evidence" value="ECO:0007669"/>
    <property type="project" value="UniProtKB-KW"/>
</dbReference>
<dbReference type="GO" id="GO:0005634">
    <property type="term" value="C:nucleus"/>
    <property type="evidence" value="ECO:0007669"/>
    <property type="project" value="UniProtKB-SubCell"/>
</dbReference>
<evidence type="ECO:0000256" key="4">
    <source>
        <dbReference type="ARBA" id="ARBA00022776"/>
    </source>
</evidence>
<evidence type="ECO:0000256" key="1">
    <source>
        <dbReference type="ARBA" id="ARBA00004123"/>
    </source>
</evidence>
<keyword evidence="4" id="KW-0131">Cell cycle</keyword>
<dbReference type="InterPro" id="IPR006909">
    <property type="entry name" value="Rad21/Rec8_C_eu"/>
</dbReference>
<keyword evidence="6" id="KW-0539">Nucleus</keyword>
<reference evidence="11 12" key="1">
    <citation type="submission" date="2018-02" db="EMBL/GenBank/DDBJ databases">
        <title>Draft genome of wild Prunus yedoensis var. nudiflora.</title>
        <authorList>
            <person name="Baek S."/>
            <person name="Kim J.-H."/>
            <person name="Choi K."/>
            <person name="Kim G.-B."/>
            <person name="Cho A."/>
            <person name="Jang H."/>
            <person name="Shin C.-H."/>
            <person name="Yu H.-J."/>
            <person name="Mun J.-H."/>
        </authorList>
    </citation>
    <scope>NUCLEOTIDE SEQUENCE [LARGE SCALE GENOMIC DNA]</scope>
    <source>
        <strain evidence="12">cv. Jeju island</strain>
        <tissue evidence="11">Leaf</tissue>
    </source>
</reference>
<comment type="similarity">
    <text evidence="2">Belongs to the rad21 family.</text>
</comment>
<dbReference type="InterPro" id="IPR036390">
    <property type="entry name" value="WH_DNA-bd_sf"/>
</dbReference>
<feature type="region of interest" description="Disordered" evidence="8">
    <location>
        <begin position="361"/>
        <end position="467"/>
    </location>
</feature>
<evidence type="ECO:0000256" key="6">
    <source>
        <dbReference type="ARBA" id="ARBA00023242"/>
    </source>
</evidence>
<feature type="compositionally biased region" description="Polar residues" evidence="8">
    <location>
        <begin position="386"/>
        <end position="399"/>
    </location>
</feature>
<comment type="subunit">
    <text evidence="7">Component of the cohesin complex.</text>
</comment>
<keyword evidence="5" id="KW-0159">Chromosome partition</keyword>
<dbReference type="FunFam" id="1.10.10.580:FF:000002">
    <property type="entry name" value="Sister chromatid cohesion 1 protein 4"/>
    <property type="match status" value="1"/>
</dbReference>
<feature type="compositionally biased region" description="Basic and acidic residues" evidence="8">
    <location>
        <begin position="451"/>
        <end position="462"/>
    </location>
</feature>
<dbReference type="AlphaFoldDB" id="A0A314URI2"/>
<dbReference type="Proteomes" id="UP000250321">
    <property type="component" value="Unassembled WGS sequence"/>
</dbReference>
<dbReference type="SUPFAM" id="SSF46785">
    <property type="entry name" value="Winged helix' DNA-binding domain"/>
    <property type="match status" value="1"/>
</dbReference>
<dbReference type="InterPro" id="IPR023093">
    <property type="entry name" value="ScpA-like_C"/>
</dbReference>
<dbReference type="GO" id="GO:0007062">
    <property type="term" value="P:sister chromatid cohesion"/>
    <property type="evidence" value="ECO:0007669"/>
    <property type="project" value="InterPro"/>
</dbReference>
<dbReference type="InterPro" id="IPR039781">
    <property type="entry name" value="Rad21/Rec8-like"/>
</dbReference>
<dbReference type="EMBL" id="PJQY01003108">
    <property type="protein sequence ID" value="PQM40115.1"/>
    <property type="molecule type" value="Genomic_DNA"/>
</dbReference>
<evidence type="ECO:0000256" key="7">
    <source>
        <dbReference type="ARBA" id="ARBA00064543"/>
    </source>
</evidence>
<feature type="domain" description="Rad21/Rec8-like protein C-terminal eukaryotic" evidence="9">
    <location>
        <begin position="525"/>
        <end position="572"/>
    </location>
</feature>
<evidence type="ECO:0000259" key="9">
    <source>
        <dbReference type="Pfam" id="PF04824"/>
    </source>
</evidence>
<dbReference type="GO" id="GO:0003682">
    <property type="term" value="F:chromatin binding"/>
    <property type="evidence" value="ECO:0007669"/>
    <property type="project" value="TreeGrafter"/>
</dbReference>
<sequence length="598" mass="67355">MFYSQCLLSRKGPLGAIWVAAYSFKKLKKAQVTQTDISSSVDKILQDEWDVVAYRVLAYLLLGVVRNYSKKVEYLFNDCNEVLIKINKFVVSTKKNADADKLRAPNYSVTLPDRFELDAFDLGILEVEDVSGCNVVSHEDITLKDCAKGNGIGQFYSEMYAYEEFGVCDNISSADFTPIKDVLSSYMLDFDMELRTSSNGANSEAFIEFQGNRDEFAKKYRTPNYLQEDPDPLSVEYDGTPGAKLPGALGITTPKFMVIRTPVTKESARISRKRKSVIDDMTVLPNEVIRRSIHDASDLVSKRRKVPQTALAVWKACQIGILTHDFSEPLLPAGVSQELKSLSCKRKLKIAEPAETVRTPEKLDVLESPSVGRSEQIEIAPETPVRRSQSMKSFDSPNSPEAHDVDGVRPEPSGRIEEEPCLSREQADPPESLEEVPFLDRDILGPGPSGRIEKEPSLRDQADPSGTVEEVPFLGRDQEQDFNLLNEEIDLCEGVNPEVDGWSGRTRVVARYLQRHFPNCKKRGEEEVNLLQVSEGRTKRESARLFYEILVLKTKGYVDVKQDDAYGDILIWKRPIWDQTWGDDMVNRGTSKTMYLCA</sequence>
<gene>
    <name evidence="11" type="ORF">Pyn_24173</name>
</gene>
<dbReference type="Pfam" id="PF04825">
    <property type="entry name" value="Rad21_Rec8_N"/>
    <property type="match status" value="1"/>
</dbReference>
<keyword evidence="3" id="KW-0132">Cell division</keyword>
<protein>
    <submittedName>
        <fullName evidence="11">Sister chromatid cohesion 1 protein 2 isoform X1</fullName>
    </submittedName>
</protein>
<accession>A0A314URI2</accession>
<evidence type="ECO:0000259" key="10">
    <source>
        <dbReference type="Pfam" id="PF04825"/>
    </source>
</evidence>
<dbReference type="CDD" id="cd21793">
    <property type="entry name" value="Rad21_Rec8_M_AtSYN1-like"/>
    <property type="match status" value="1"/>
</dbReference>
<comment type="caution">
    <text evidence="11">The sequence shown here is derived from an EMBL/GenBank/DDBJ whole genome shotgun (WGS) entry which is preliminary data.</text>
</comment>
<evidence type="ECO:0000256" key="5">
    <source>
        <dbReference type="ARBA" id="ARBA00022829"/>
    </source>
</evidence>
<dbReference type="Gene3D" id="1.10.10.580">
    <property type="entry name" value="Structural maintenance of chromosome 1. Chain E"/>
    <property type="match status" value="1"/>
</dbReference>
<keyword evidence="4" id="KW-0498">Mitosis</keyword>
<feature type="domain" description="Rad21/Rec8-like protein N-terminal" evidence="10">
    <location>
        <begin position="1"/>
        <end position="100"/>
    </location>
</feature>
<feature type="compositionally biased region" description="Basic and acidic residues" evidence="8">
    <location>
        <begin position="401"/>
        <end position="427"/>
    </location>
</feature>